<feature type="compositionally biased region" description="Basic and acidic residues" evidence="1">
    <location>
        <begin position="1690"/>
        <end position="1712"/>
    </location>
</feature>
<feature type="compositionally biased region" description="Basic and acidic residues" evidence="1">
    <location>
        <begin position="1749"/>
        <end position="1759"/>
    </location>
</feature>
<organism evidence="2 3">
    <name type="scientific">Phialocephala subalpina</name>
    <dbReference type="NCBI Taxonomy" id="576137"/>
    <lineage>
        <taxon>Eukaryota</taxon>
        <taxon>Fungi</taxon>
        <taxon>Dikarya</taxon>
        <taxon>Ascomycota</taxon>
        <taxon>Pezizomycotina</taxon>
        <taxon>Leotiomycetes</taxon>
        <taxon>Helotiales</taxon>
        <taxon>Mollisiaceae</taxon>
        <taxon>Phialocephala</taxon>
        <taxon>Phialocephala fortinii species complex</taxon>
    </lineage>
</organism>
<dbReference type="STRING" id="576137.A0A1L7WE13"/>
<protein>
    <submittedName>
        <fullName evidence="2">Uncharacterized protein</fullName>
    </submittedName>
</protein>
<dbReference type="Proteomes" id="UP000184330">
    <property type="component" value="Unassembled WGS sequence"/>
</dbReference>
<feature type="compositionally biased region" description="Basic and acidic residues" evidence="1">
    <location>
        <begin position="575"/>
        <end position="584"/>
    </location>
</feature>
<feature type="compositionally biased region" description="Basic and acidic residues" evidence="1">
    <location>
        <begin position="1588"/>
        <end position="1643"/>
    </location>
</feature>
<feature type="region of interest" description="Disordered" evidence="1">
    <location>
        <begin position="1549"/>
        <end position="1762"/>
    </location>
</feature>
<feature type="region of interest" description="Disordered" evidence="1">
    <location>
        <begin position="1103"/>
        <end position="1525"/>
    </location>
</feature>
<feature type="compositionally biased region" description="Polar residues" evidence="1">
    <location>
        <begin position="625"/>
        <end position="636"/>
    </location>
</feature>
<accession>A0A1L7WE13</accession>
<feature type="compositionally biased region" description="Basic and acidic residues" evidence="1">
    <location>
        <begin position="1108"/>
        <end position="1127"/>
    </location>
</feature>
<feature type="compositionally biased region" description="Acidic residues" evidence="1">
    <location>
        <begin position="742"/>
        <end position="752"/>
    </location>
</feature>
<feature type="compositionally biased region" description="Acidic residues" evidence="1">
    <location>
        <begin position="826"/>
        <end position="836"/>
    </location>
</feature>
<proteinExistence type="predicted"/>
<feature type="compositionally biased region" description="Basic and acidic residues" evidence="1">
    <location>
        <begin position="1159"/>
        <end position="1192"/>
    </location>
</feature>
<dbReference type="OrthoDB" id="3563314at2759"/>
<feature type="compositionally biased region" description="Polar residues" evidence="1">
    <location>
        <begin position="1220"/>
        <end position="1229"/>
    </location>
</feature>
<keyword evidence="3" id="KW-1185">Reference proteome</keyword>
<sequence>MAPKASRFSGANSQESKLKGAFKTLCEILSGASQAEGIIKSSNTLNAVNEILRAFRKNSTLVSSSNIIDLAAALENEDGDLCSKIEPSIFATIVQAILQAEHCLEGERILHLLAHSLVRDTNETQSNLDLAFVTGRKAAIGKECLRWVLEYFVNTRNPANLRRWVGILCMQLLRNCEDNLRRLEMSGESIRRNIGQLILEETNEIVKIICGSLVRNLHDAGVALQDLWPVGADKILYESFPPSTQTGHGWNTKFQDYIDRMYIRTGKGDISTGTLIPVSSTEIQPPHSFGVQHQNTFMFFDTAGMSILAPSVSGTLDQILDVPLALIEKVTVIKQQSASASAIAYLAFELAPSVDTKCYLDGEIIDAQKVTTNITANAWKVLREDLTFYCPGVDVLESDETDALPTSSDNQNGASQRSTGYSEIIGKTQNNPLRDTRGSTPNTWKSKARLNTPNSKPQGELDDVGNSSMMDSTQENEEPMIDTPAERNGGNDDAEIVGADVDVTAAATSPVEENISSTQIQTQSRRVGNKVKPKAKPPIIPDSLRNNGKALGSQQMTSKPVLESKAKSKPTAGDQKGRSRDSAPKAKAQSQPKIITKSNNATAKDDSDHQGPNKAGSQLKRVPKASTSASQANSTKRPVRQKEAATKDDKDRSATSKILLKPSMASQVDPIDSDPLTTPDLNDMSTPKMMPPPAKRPNMSTQMVPQKSKDESQSQAKKRYSLHSLKIPTPTHSEQDSAVFDIPDDGDDDEFGVDAKGGDKKKSAKGKQTSKKATTTTDLTGKTTKGKTKPARKSAPAVLQPPATSTRHSQRAAATKAKTKLHDGDESNGEDQETEEVVSQKAKPGQVQKSKEKAADKMQMTPVEEMSTKISELKQRTRMVQDPAKKAVEPKQNPAVKPVPSTAGNAKLSAAPKEKNTGPAQTLIELNDQDMLQLQSDGPTSSPVIPGPVNGTVDDDDLYSATPKKSQSKAPVAPATSGMAAAAPANRPTRKSGIEMASKLDTIFGDLDDDDQVAVPITNEPKVDNPTPKHLTEEKPAGGKTSLQADIDMADAENPPSRKTKPVVKVTAPLKEKPIIPQESPKPAFYDVPEFASPILRAPVPSVSHAEAATKLDSEGASEQENHKPTTEEAMVEAMAESPDEPDVAMAGEAAEPVAVKPKPKEVDTGKEVVATKEKSEKVDRANKKRKAENAAKTETAPSKRHKPNEHEVANAKEDAQVLTAHTQTASKQEGSKQPRIPKSIRPEVSKLNEGVQRSETQAKTATVAPKQEPPKKSRSSNTKPSSPVRRSPRLEKAKSADETPKDVAAEKPLMDDKVFRKPPIISFGAQGPLNQGRSSTRKSVVNHSVEAMQHSEETPQSINTTSSRKRKHDEANLADVQSPPSKRRESPIHISGDPIEIVDSPVQDVGYQDDDSGDALLHSSPPPDPKTKARPTRSRQASSQGSRVDVNGSPLAPNSVPIDHISKLKQRLVQDKAGNGPVHANGEEAGEGSAADQARPRRISEIFGPKVTLGARSKAQPSSPEEVNTRYVAHEKTDQGQYTEIASKEVIAHGKPLPDPFADKSRKSSNFTDRLRASAVKRGRKLTNEAVDDRSQVDHDRREQELQREQPKSRNEIIHDRSRIPQDHREQKLQFELPEPRNEAAKNRSRISQGHREQERQYQLAKPRDEVVKERSRAPQEHHEQARQYELPKLPRDTPRVHFPQEKNGGRENRNRQSGFDPEQTLVDPKHRYVDHLSEPSDMTNGPSYHSESSDSSREPLSERPVPNEEWNMALRPHYKSLSDAVHRVADEVIIRLSDEEDRMELMVEQYRKNGGKIMENLTTKRNDERTKILQSLDSKKQEMTTVYTEAKGFIQESADDLKENQVTRFEKVWRKQQDDVRKQISDGRKVSES</sequence>
<feature type="compositionally biased region" description="Polar residues" evidence="1">
    <location>
        <begin position="404"/>
        <end position="457"/>
    </location>
</feature>
<feature type="compositionally biased region" description="Polar residues" evidence="1">
    <location>
        <begin position="514"/>
        <end position="526"/>
    </location>
</feature>
<evidence type="ECO:0000256" key="1">
    <source>
        <dbReference type="SAM" id="MobiDB-lite"/>
    </source>
</evidence>
<feature type="region of interest" description="Disordered" evidence="1">
    <location>
        <begin position="400"/>
        <end position="993"/>
    </location>
</feature>
<evidence type="ECO:0000313" key="3">
    <source>
        <dbReference type="Proteomes" id="UP000184330"/>
    </source>
</evidence>
<feature type="compositionally biased region" description="Low complexity" evidence="1">
    <location>
        <begin position="1128"/>
        <end position="1137"/>
    </location>
</feature>
<feature type="compositionally biased region" description="Polar residues" evidence="1">
    <location>
        <begin position="1252"/>
        <end position="1261"/>
    </location>
</feature>
<gene>
    <name evidence="2" type="ORF">PAC_00898</name>
</gene>
<feature type="compositionally biased region" description="Low complexity" evidence="1">
    <location>
        <begin position="771"/>
        <end position="783"/>
    </location>
</feature>
<feature type="compositionally biased region" description="Basic and acidic residues" evidence="1">
    <location>
        <begin position="640"/>
        <end position="654"/>
    </location>
</feature>
<feature type="compositionally biased region" description="Low complexity" evidence="1">
    <location>
        <begin position="499"/>
        <end position="508"/>
    </location>
</feature>
<evidence type="ECO:0000313" key="2">
    <source>
        <dbReference type="EMBL" id="CZR51023.1"/>
    </source>
</evidence>
<feature type="compositionally biased region" description="Basic and acidic residues" evidence="1">
    <location>
        <begin position="1651"/>
        <end position="1684"/>
    </location>
</feature>
<reference evidence="2 3" key="1">
    <citation type="submission" date="2016-03" db="EMBL/GenBank/DDBJ databases">
        <authorList>
            <person name="Ploux O."/>
        </authorList>
    </citation>
    <scope>NUCLEOTIDE SEQUENCE [LARGE SCALE GENOMIC DNA]</scope>
    <source>
        <strain evidence="2 3">UAMH 11012</strain>
    </source>
</reference>
<name>A0A1L7WE13_9HELO</name>
<dbReference type="EMBL" id="FJOG01000001">
    <property type="protein sequence ID" value="CZR51023.1"/>
    <property type="molecule type" value="Genomic_DNA"/>
</dbReference>
<feature type="compositionally biased region" description="Polar residues" evidence="1">
    <location>
        <begin position="675"/>
        <end position="685"/>
    </location>
</feature>
<feature type="compositionally biased region" description="Polar residues" evidence="1">
    <location>
        <begin position="1329"/>
        <end position="1343"/>
    </location>
</feature>
<feature type="compositionally biased region" description="Basic and acidic residues" evidence="1">
    <location>
        <begin position="1289"/>
        <end position="1316"/>
    </location>
</feature>
<feature type="compositionally biased region" description="Polar residues" evidence="1">
    <location>
        <begin position="930"/>
        <end position="943"/>
    </location>
</feature>
<feature type="compositionally biased region" description="Basic and acidic residues" evidence="1">
    <location>
        <begin position="1205"/>
        <end position="1216"/>
    </location>
</feature>
<feature type="region of interest" description="Disordered" evidence="1">
    <location>
        <begin position="1017"/>
        <end position="1042"/>
    </location>
</feature>
<feature type="compositionally biased region" description="Low complexity" evidence="1">
    <location>
        <begin position="970"/>
        <end position="985"/>
    </location>
</feature>
<feature type="compositionally biased region" description="Basic and acidic residues" evidence="1">
    <location>
        <begin position="1725"/>
        <end position="1736"/>
    </location>
</feature>
<feature type="compositionally biased region" description="Polar residues" evidence="1">
    <location>
        <begin position="588"/>
        <end position="602"/>
    </location>
</feature>